<dbReference type="EMBL" id="CP053452">
    <property type="protein sequence ID" value="QJW93655.1"/>
    <property type="molecule type" value="Genomic_DNA"/>
</dbReference>
<name>A0A6M5YHY0_9BACT</name>
<keyword evidence="2" id="KW-1185">Reference proteome</keyword>
<protein>
    <submittedName>
        <fullName evidence="1">Uncharacterized protein</fullName>
    </submittedName>
</protein>
<dbReference type="AlphaFoldDB" id="A0A6M5YHY0"/>
<evidence type="ECO:0000313" key="2">
    <source>
        <dbReference type="Proteomes" id="UP000503447"/>
    </source>
</evidence>
<proteinExistence type="predicted"/>
<organism evidence="1 2">
    <name type="scientific">Frigoriglobus tundricola</name>
    <dbReference type="NCBI Taxonomy" id="2774151"/>
    <lineage>
        <taxon>Bacteria</taxon>
        <taxon>Pseudomonadati</taxon>
        <taxon>Planctomycetota</taxon>
        <taxon>Planctomycetia</taxon>
        <taxon>Gemmatales</taxon>
        <taxon>Gemmataceae</taxon>
        <taxon>Frigoriglobus</taxon>
    </lineage>
</organism>
<gene>
    <name evidence="1" type="ORF">FTUN_1163</name>
</gene>
<reference evidence="2" key="1">
    <citation type="submission" date="2020-05" db="EMBL/GenBank/DDBJ databases">
        <title>Frigoriglobus tundricola gen. nov., sp. nov., a psychrotolerant cellulolytic planctomycete of the family Gemmataceae with two divergent copies of 16S rRNA gene.</title>
        <authorList>
            <person name="Kulichevskaya I.S."/>
            <person name="Ivanova A.A."/>
            <person name="Naumoff D.G."/>
            <person name="Beletsky A.V."/>
            <person name="Rijpstra W.I.C."/>
            <person name="Sinninghe Damste J.S."/>
            <person name="Mardanov A.V."/>
            <person name="Ravin N.V."/>
            <person name="Dedysh S.N."/>
        </authorList>
    </citation>
    <scope>NUCLEOTIDE SEQUENCE [LARGE SCALE GENOMIC DNA]</scope>
    <source>
        <strain evidence="2">PL17</strain>
    </source>
</reference>
<accession>A0A6M5YHY0</accession>
<evidence type="ECO:0000313" key="1">
    <source>
        <dbReference type="EMBL" id="QJW93655.1"/>
    </source>
</evidence>
<dbReference type="KEGG" id="ftj:FTUN_1163"/>
<sequence length="57" mass="6664">MTAFSYFSYNFCGPVRTRRVKGEEGRWQQRAPAMTAGLTNRVWSINDWLTYLAVQCK</sequence>
<dbReference type="Proteomes" id="UP000503447">
    <property type="component" value="Chromosome"/>
</dbReference>